<comment type="similarity">
    <text evidence="2">Belongs to the UPF0702 family.</text>
</comment>
<dbReference type="InterPro" id="IPR007353">
    <property type="entry name" value="DUF421"/>
</dbReference>
<dbReference type="InterPro" id="IPR023090">
    <property type="entry name" value="UPF0702_alpha/beta_dom_sf"/>
</dbReference>
<evidence type="ECO:0000313" key="10">
    <source>
        <dbReference type="EMBL" id="GGD00576.1"/>
    </source>
</evidence>
<protein>
    <submittedName>
        <fullName evidence="10">DUF421 domain-containing protein</fullName>
    </submittedName>
</protein>
<dbReference type="PANTHER" id="PTHR34582:SF2">
    <property type="entry name" value="UPF0702 TRANSMEMBRANE PROTEIN YDFR"/>
    <property type="match status" value="1"/>
</dbReference>
<evidence type="ECO:0000256" key="3">
    <source>
        <dbReference type="ARBA" id="ARBA00022475"/>
    </source>
</evidence>
<proteinExistence type="inferred from homology"/>
<comment type="subcellular location">
    <subcellularLocation>
        <location evidence="1">Cell membrane</location>
        <topology evidence="1">Multi-pass membrane protein</topology>
    </subcellularLocation>
</comment>
<evidence type="ECO:0000259" key="9">
    <source>
        <dbReference type="Pfam" id="PF04239"/>
    </source>
</evidence>
<evidence type="ECO:0000256" key="8">
    <source>
        <dbReference type="SAM" id="Phobius"/>
    </source>
</evidence>
<feature type="region of interest" description="Disordered" evidence="7">
    <location>
        <begin position="191"/>
        <end position="210"/>
    </location>
</feature>
<keyword evidence="11" id="KW-1185">Reference proteome</keyword>
<comment type="caution">
    <text evidence="10">The sequence shown here is derived from an EMBL/GenBank/DDBJ whole genome shotgun (WGS) entry which is preliminary data.</text>
</comment>
<name>A0ABQ1PQ14_9BACI</name>
<feature type="compositionally biased region" description="Polar residues" evidence="7">
    <location>
        <begin position="195"/>
        <end position="210"/>
    </location>
</feature>
<keyword evidence="3" id="KW-1003">Cell membrane</keyword>
<dbReference type="Pfam" id="PF04239">
    <property type="entry name" value="DUF421"/>
    <property type="match status" value="1"/>
</dbReference>
<evidence type="ECO:0000256" key="4">
    <source>
        <dbReference type="ARBA" id="ARBA00022692"/>
    </source>
</evidence>
<feature type="transmembrane region" description="Helical" evidence="8">
    <location>
        <begin position="54"/>
        <end position="75"/>
    </location>
</feature>
<feature type="domain" description="YetF C-terminal" evidence="9">
    <location>
        <begin position="78"/>
        <end position="151"/>
    </location>
</feature>
<accession>A0ABQ1PQ14</accession>
<reference evidence="11" key="1">
    <citation type="journal article" date="2019" name="Int. J. Syst. Evol. Microbiol.">
        <title>The Global Catalogue of Microorganisms (GCM) 10K type strain sequencing project: providing services to taxonomists for standard genome sequencing and annotation.</title>
        <authorList>
            <consortium name="The Broad Institute Genomics Platform"/>
            <consortium name="The Broad Institute Genome Sequencing Center for Infectious Disease"/>
            <person name="Wu L."/>
            <person name="Ma J."/>
        </authorList>
    </citation>
    <scope>NUCLEOTIDE SEQUENCE [LARGE SCALE GENOMIC DNA]</scope>
    <source>
        <strain evidence="11">CCM 7282</strain>
    </source>
</reference>
<keyword evidence="6 8" id="KW-0472">Membrane</keyword>
<evidence type="ECO:0000256" key="6">
    <source>
        <dbReference type="ARBA" id="ARBA00023136"/>
    </source>
</evidence>
<dbReference type="PANTHER" id="PTHR34582">
    <property type="entry name" value="UPF0702 TRANSMEMBRANE PROTEIN YCAP"/>
    <property type="match status" value="1"/>
</dbReference>
<gene>
    <name evidence="10" type="ORF">GCM10007216_34160</name>
</gene>
<evidence type="ECO:0000256" key="1">
    <source>
        <dbReference type="ARBA" id="ARBA00004651"/>
    </source>
</evidence>
<evidence type="ECO:0000256" key="2">
    <source>
        <dbReference type="ARBA" id="ARBA00006448"/>
    </source>
</evidence>
<evidence type="ECO:0000256" key="7">
    <source>
        <dbReference type="SAM" id="MobiDB-lite"/>
    </source>
</evidence>
<dbReference type="Proteomes" id="UP000619534">
    <property type="component" value="Unassembled WGS sequence"/>
</dbReference>
<sequence>MDFNLIWKAIIVVVGGTLLLRVAGRKSISQMTLAQVVIMIGIGSWLVQPIVGKNIWTTLIVGLTLVLTLLVMEYVQVKANPLEKFITGSSKVVIENGELQVDRLKKLRFTVDQLEMKLRQNSVTNINDVAYATIEPNGQLGFELKQQKQPATKEDVNNLRLELMALKQQLSQLGTQSPNIANYSAPAMQKDIFSEVSQQGHTEDPPQQLQ</sequence>
<evidence type="ECO:0000313" key="11">
    <source>
        <dbReference type="Proteomes" id="UP000619534"/>
    </source>
</evidence>
<dbReference type="RefSeq" id="WP_062438747.1">
    <property type="nucleotide sequence ID" value="NZ_BMCJ01000007.1"/>
</dbReference>
<keyword evidence="4 8" id="KW-0812">Transmembrane</keyword>
<keyword evidence="5 8" id="KW-1133">Transmembrane helix</keyword>
<feature type="transmembrane region" description="Helical" evidence="8">
    <location>
        <begin position="6"/>
        <end position="24"/>
    </location>
</feature>
<dbReference type="EMBL" id="BMCJ01000007">
    <property type="protein sequence ID" value="GGD00576.1"/>
    <property type="molecule type" value="Genomic_DNA"/>
</dbReference>
<feature type="transmembrane region" description="Helical" evidence="8">
    <location>
        <begin position="31"/>
        <end position="48"/>
    </location>
</feature>
<organism evidence="10 11">
    <name type="scientific">Thalassobacillus devorans</name>
    <dbReference type="NCBI Taxonomy" id="279813"/>
    <lineage>
        <taxon>Bacteria</taxon>
        <taxon>Bacillati</taxon>
        <taxon>Bacillota</taxon>
        <taxon>Bacilli</taxon>
        <taxon>Bacillales</taxon>
        <taxon>Bacillaceae</taxon>
        <taxon>Thalassobacillus</taxon>
    </lineage>
</organism>
<evidence type="ECO:0000256" key="5">
    <source>
        <dbReference type="ARBA" id="ARBA00022989"/>
    </source>
</evidence>
<dbReference type="Gene3D" id="3.30.240.20">
    <property type="entry name" value="bsu07140 like domains"/>
    <property type="match status" value="1"/>
</dbReference>